<reference evidence="3" key="1">
    <citation type="submission" date="2025-08" db="UniProtKB">
        <authorList>
            <consortium name="RefSeq"/>
        </authorList>
    </citation>
    <scope>IDENTIFICATION</scope>
</reference>
<accession>A0A6P8F280</accession>
<dbReference type="PANTHER" id="PTHR22677:SF4">
    <property type="entry name" value="USHER SYNDROME TYPE-1G PROTEIN-LIKE PROTEIN"/>
    <property type="match status" value="1"/>
</dbReference>
<sequence>MKSSCVGSVYQLALAGDVPGIQSILQNERDTNQERPDLLWEKDDIGRNALFAASMLGRSNVVRELIEQGAEVNTWTVRGYSPLHYSALWGQLDTLKTLVELGADIQATNFRGERAKEVASRYSKMDCADYLSLAEAKQSLQSYITMVRETLADPEKHHGKLNKEDKNACINACTAKSDWILNSKNPTTQDFRDQRKHLEDVLSPIMAKLTPKASATSQLSKQ</sequence>
<dbReference type="GeneID" id="105898724"/>
<evidence type="ECO:0000313" key="3">
    <source>
        <dbReference type="RefSeq" id="XP_031418864.1"/>
    </source>
</evidence>
<dbReference type="PROSITE" id="PS50088">
    <property type="entry name" value="ANK_REPEAT"/>
    <property type="match status" value="2"/>
</dbReference>
<dbReference type="KEGG" id="char:105898724"/>
<dbReference type="SUPFAM" id="SSF48403">
    <property type="entry name" value="Ankyrin repeat"/>
    <property type="match status" value="1"/>
</dbReference>
<dbReference type="PANTHER" id="PTHR22677">
    <property type="entry name" value="ANKYRIN REPEAT DOMAIN-CONTAINING PROTEIN 60"/>
    <property type="match status" value="1"/>
</dbReference>
<dbReference type="InterPro" id="IPR029048">
    <property type="entry name" value="HSP70_C_sf"/>
</dbReference>
<gene>
    <name evidence="3" type="primary">ankrd45</name>
</gene>
<evidence type="ECO:0000256" key="1">
    <source>
        <dbReference type="PROSITE-ProRule" id="PRU00023"/>
    </source>
</evidence>
<keyword evidence="2" id="KW-1185">Reference proteome</keyword>
<dbReference type="OrthoDB" id="194358at2759"/>
<feature type="repeat" description="ANK" evidence="1">
    <location>
        <begin position="78"/>
        <end position="110"/>
    </location>
</feature>
<dbReference type="AlphaFoldDB" id="A0A6P8F280"/>
<dbReference type="CTD" id="339416"/>
<dbReference type="PROSITE" id="PS50297">
    <property type="entry name" value="ANK_REP_REGION"/>
    <property type="match status" value="2"/>
</dbReference>
<dbReference type="Gene3D" id="1.20.1270.10">
    <property type="match status" value="1"/>
</dbReference>
<dbReference type="SUPFAM" id="SSF100934">
    <property type="entry name" value="Heat shock protein 70kD (HSP70), C-terminal subdomain"/>
    <property type="match status" value="1"/>
</dbReference>
<dbReference type="InterPro" id="IPR039323">
    <property type="entry name" value="ANKRD_45/46/60"/>
</dbReference>
<dbReference type="InterPro" id="IPR036770">
    <property type="entry name" value="Ankyrin_rpt-contain_sf"/>
</dbReference>
<dbReference type="Pfam" id="PF12796">
    <property type="entry name" value="Ank_2"/>
    <property type="match status" value="1"/>
</dbReference>
<evidence type="ECO:0000313" key="2">
    <source>
        <dbReference type="Proteomes" id="UP000515152"/>
    </source>
</evidence>
<dbReference type="RefSeq" id="XP_031418864.1">
    <property type="nucleotide sequence ID" value="XM_031563004.2"/>
</dbReference>
<keyword evidence="1" id="KW-0040">ANK repeat</keyword>
<protein>
    <submittedName>
        <fullName evidence="3">Ankyrin repeat domain-containing protein 45</fullName>
    </submittedName>
</protein>
<organism evidence="2 3">
    <name type="scientific">Clupea harengus</name>
    <name type="common">Atlantic herring</name>
    <dbReference type="NCBI Taxonomy" id="7950"/>
    <lineage>
        <taxon>Eukaryota</taxon>
        <taxon>Metazoa</taxon>
        <taxon>Chordata</taxon>
        <taxon>Craniata</taxon>
        <taxon>Vertebrata</taxon>
        <taxon>Euteleostomi</taxon>
        <taxon>Actinopterygii</taxon>
        <taxon>Neopterygii</taxon>
        <taxon>Teleostei</taxon>
        <taxon>Clupei</taxon>
        <taxon>Clupeiformes</taxon>
        <taxon>Clupeoidei</taxon>
        <taxon>Clupeidae</taxon>
        <taxon>Clupea</taxon>
    </lineage>
</organism>
<dbReference type="Gene3D" id="1.25.40.20">
    <property type="entry name" value="Ankyrin repeat-containing domain"/>
    <property type="match status" value="1"/>
</dbReference>
<dbReference type="SMART" id="SM00248">
    <property type="entry name" value="ANK"/>
    <property type="match status" value="2"/>
</dbReference>
<dbReference type="Proteomes" id="UP000515152">
    <property type="component" value="Chromosome 25"/>
</dbReference>
<name>A0A6P8F280_CLUHA</name>
<dbReference type="InterPro" id="IPR002110">
    <property type="entry name" value="Ankyrin_rpt"/>
</dbReference>
<dbReference type="GO" id="GO:0008283">
    <property type="term" value="P:cell population proliferation"/>
    <property type="evidence" value="ECO:0007669"/>
    <property type="project" value="Ensembl"/>
</dbReference>
<proteinExistence type="predicted"/>
<feature type="repeat" description="ANK" evidence="1">
    <location>
        <begin position="45"/>
        <end position="77"/>
    </location>
</feature>